<dbReference type="KEGG" id="npz:ACX27_04065"/>
<feature type="transmembrane region" description="Helical" evidence="1">
    <location>
        <begin position="62"/>
        <end position="83"/>
    </location>
</feature>
<evidence type="ECO:0000256" key="1">
    <source>
        <dbReference type="SAM" id="Phobius"/>
    </source>
</evidence>
<feature type="transmembrane region" description="Helical" evidence="1">
    <location>
        <begin position="6"/>
        <end position="23"/>
    </location>
</feature>
<proteinExistence type="predicted"/>
<keyword evidence="1" id="KW-0472">Membrane</keyword>
<keyword evidence="1" id="KW-1133">Transmembrane helix</keyword>
<dbReference type="EMBL" id="CP012036">
    <property type="protein sequence ID" value="ALF56244.1"/>
    <property type="molecule type" value="Genomic_DNA"/>
</dbReference>
<dbReference type="PATRIC" id="fig|224013.5.peg.978"/>
<feature type="transmembrane region" description="Helical" evidence="1">
    <location>
        <begin position="35"/>
        <end position="56"/>
    </location>
</feature>
<gene>
    <name evidence="2" type="ORF">ACX27_04065</name>
</gene>
<dbReference type="STRING" id="224013.ACX27_04065"/>
<reference evidence="3" key="1">
    <citation type="submission" date="2015-07" db="EMBL/GenBank/DDBJ databases">
        <title>Genome Of Nitrogen-Fixing Cyanobacterium Nostoc piscinale CENA21 From Solimoes/Amazon River Floodplain Sediments And Comparative Genomics To Uncover Biosynthetic Natural Products Potential.</title>
        <authorList>
            <person name="Leao T.F."/>
            <person name="Leao P.N."/>
            <person name="Guimaraes P.I."/>
            <person name="de Melo A.G.C."/>
            <person name="Ramos R.T.J."/>
            <person name="Silva A."/>
            <person name="Fiore M.F."/>
            <person name="Schneider M.P.C."/>
        </authorList>
    </citation>
    <scope>NUCLEOTIDE SEQUENCE [LARGE SCALE GENOMIC DNA]</scope>
    <source>
        <strain evidence="3">CENA21</strain>
    </source>
</reference>
<evidence type="ECO:0000313" key="2">
    <source>
        <dbReference type="EMBL" id="ALF56244.1"/>
    </source>
</evidence>
<sequence length="209" mass="23325">MRLLYWGLVCAAFYFAYLNIQPYEKIIGILSGKTVNSAFLQIISIIPIVNGIAAILGKGVTWILGTVLWGIIQIIEVLPLVLYNNESFIKAAIASADSHSKYKIKDDDDPTLKMLKRVYNALPTSVISNLETLKIFTYTIDFLICITVYSPVKSGKFSDFFFVLTTGQWGKLDWVNLLLAGVTLFAIEVIVSLIIWVGKLAYAMKEASR</sequence>
<protein>
    <submittedName>
        <fullName evidence="2">Uncharacterized protein</fullName>
    </submittedName>
</protein>
<organism evidence="2 3">
    <name type="scientific">Nostoc piscinale CENA21</name>
    <dbReference type="NCBI Taxonomy" id="224013"/>
    <lineage>
        <taxon>Bacteria</taxon>
        <taxon>Bacillati</taxon>
        <taxon>Cyanobacteriota</taxon>
        <taxon>Cyanophyceae</taxon>
        <taxon>Nostocales</taxon>
        <taxon>Nostocaceae</taxon>
        <taxon>Nostoc</taxon>
    </lineage>
</organism>
<evidence type="ECO:0000313" key="3">
    <source>
        <dbReference type="Proteomes" id="UP000062645"/>
    </source>
</evidence>
<feature type="transmembrane region" description="Helical" evidence="1">
    <location>
        <begin position="177"/>
        <end position="202"/>
    </location>
</feature>
<accession>A0A0M4TYY7</accession>
<name>A0A0M4TYY7_9NOSO</name>
<keyword evidence="1" id="KW-0812">Transmembrane</keyword>
<keyword evidence="3" id="KW-1185">Reference proteome</keyword>
<dbReference type="Proteomes" id="UP000062645">
    <property type="component" value="Chromosome"/>
</dbReference>
<reference evidence="2 3" key="2">
    <citation type="journal article" date="2016" name="Genome Announc.">
        <title>Draft Genome Sequence of the N2-Fixing Cyanobacterium Nostoc piscinale CENA21, Isolated from the Brazilian Amazon Floodplain.</title>
        <authorList>
            <person name="Leao T."/>
            <person name="Guimaraes P.I."/>
            <person name="de Melo A.G."/>
            <person name="Ramos R.T."/>
            <person name="Leao P.N."/>
            <person name="Silva A."/>
            <person name="Fiore M.F."/>
            <person name="Schneider M.P."/>
        </authorList>
    </citation>
    <scope>NUCLEOTIDE SEQUENCE [LARGE SCALE GENOMIC DNA]</scope>
    <source>
        <strain evidence="2 3">CENA21</strain>
    </source>
</reference>
<dbReference type="AlphaFoldDB" id="A0A0M4TYY7"/>